<evidence type="ECO:0000313" key="5">
    <source>
        <dbReference type="Proteomes" id="UP000254968"/>
    </source>
</evidence>
<dbReference type="Gene3D" id="1.10.443.10">
    <property type="entry name" value="Intergrase catalytic core"/>
    <property type="match status" value="1"/>
</dbReference>
<dbReference type="EMBL" id="UGNV01000001">
    <property type="protein sequence ID" value="STX29792.1"/>
    <property type="molecule type" value="Genomic_DNA"/>
</dbReference>
<keyword evidence="2" id="KW-0233">DNA recombination</keyword>
<evidence type="ECO:0000259" key="3">
    <source>
        <dbReference type="PROSITE" id="PS51898"/>
    </source>
</evidence>
<name>A0A378I4M9_9GAMM</name>
<dbReference type="OrthoDB" id="9057547at2"/>
<protein>
    <submittedName>
        <fullName evidence="4">Phage integrase</fullName>
    </submittedName>
</protein>
<dbReference type="AlphaFoldDB" id="A0A378I4M9"/>
<dbReference type="PROSITE" id="PS51898">
    <property type="entry name" value="TYR_RECOMBINASE"/>
    <property type="match status" value="1"/>
</dbReference>
<organism evidence="4 5">
    <name type="scientific">Legionella beliardensis</name>
    <dbReference type="NCBI Taxonomy" id="91822"/>
    <lineage>
        <taxon>Bacteria</taxon>
        <taxon>Pseudomonadati</taxon>
        <taxon>Pseudomonadota</taxon>
        <taxon>Gammaproteobacteria</taxon>
        <taxon>Legionellales</taxon>
        <taxon>Legionellaceae</taxon>
        <taxon>Legionella</taxon>
    </lineage>
</organism>
<dbReference type="GO" id="GO:0006310">
    <property type="term" value="P:DNA recombination"/>
    <property type="evidence" value="ECO:0007669"/>
    <property type="project" value="UniProtKB-KW"/>
</dbReference>
<dbReference type="PANTHER" id="PTHR30349">
    <property type="entry name" value="PHAGE INTEGRASE-RELATED"/>
    <property type="match status" value="1"/>
</dbReference>
<keyword evidence="5" id="KW-1185">Reference proteome</keyword>
<proteinExistence type="predicted"/>
<dbReference type="InterPro" id="IPR013762">
    <property type="entry name" value="Integrase-like_cat_sf"/>
</dbReference>
<gene>
    <name evidence="4" type="primary">xerD_2</name>
    <name evidence="4" type="ORF">NCTC13315_02344</name>
</gene>
<dbReference type="GO" id="GO:0003677">
    <property type="term" value="F:DNA binding"/>
    <property type="evidence" value="ECO:0007669"/>
    <property type="project" value="InterPro"/>
</dbReference>
<dbReference type="GO" id="GO:0015074">
    <property type="term" value="P:DNA integration"/>
    <property type="evidence" value="ECO:0007669"/>
    <property type="project" value="UniProtKB-KW"/>
</dbReference>
<dbReference type="CDD" id="cd00796">
    <property type="entry name" value="INT_Rci_Hp1_C"/>
    <property type="match status" value="1"/>
</dbReference>
<dbReference type="Pfam" id="PF00589">
    <property type="entry name" value="Phage_integrase"/>
    <property type="match status" value="1"/>
</dbReference>
<evidence type="ECO:0000256" key="2">
    <source>
        <dbReference type="ARBA" id="ARBA00023172"/>
    </source>
</evidence>
<sequence length="137" mass="15687">MRLINVPPKMGKTQKAIPVPLNDDVIAILKSRELQHPQFVFTYQNKRINKCSTRAWSKALKRAGIKNFRWHDLRHTWASWHVQNGTSLQELQQLGGWSSFDMVLRYAHLSGDHLRNAANRINNLGIVVANTAYGSAR</sequence>
<dbReference type="SUPFAM" id="SSF56349">
    <property type="entry name" value="DNA breaking-rejoining enzymes"/>
    <property type="match status" value="1"/>
</dbReference>
<reference evidence="4 5" key="1">
    <citation type="submission" date="2018-06" db="EMBL/GenBank/DDBJ databases">
        <authorList>
            <consortium name="Pathogen Informatics"/>
            <person name="Doyle S."/>
        </authorList>
    </citation>
    <scope>NUCLEOTIDE SEQUENCE [LARGE SCALE GENOMIC DNA]</scope>
    <source>
        <strain evidence="4 5">NCTC13315</strain>
    </source>
</reference>
<keyword evidence="1" id="KW-0229">DNA integration</keyword>
<dbReference type="InterPro" id="IPR050090">
    <property type="entry name" value="Tyrosine_recombinase_XerCD"/>
</dbReference>
<dbReference type="InterPro" id="IPR011010">
    <property type="entry name" value="DNA_brk_join_enz"/>
</dbReference>
<feature type="domain" description="Tyr recombinase" evidence="3">
    <location>
        <begin position="1"/>
        <end position="119"/>
    </location>
</feature>
<evidence type="ECO:0000256" key="1">
    <source>
        <dbReference type="ARBA" id="ARBA00022908"/>
    </source>
</evidence>
<dbReference type="PANTHER" id="PTHR30349:SF64">
    <property type="entry name" value="PROPHAGE INTEGRASE INTD-RELATED"/>
    <property type="match status" value="1"/>
</dbReference>
<accession>A0A378I4M9</accession>
<evidence type="ECO:0000313" key="4">
    <source>
        <dbReference type="EMBL" id="STX29792.1"/>
    </source>
</evidence>
<dbReference type="InterPro" id="IPR002104">
    <property type="entry name" value="Integrase_catalytic"/>
</dbReference>
<dbReference type="Proteomes" id="UP000254968">
    <property type="component" value="Unassembled WGS sequence"/>
</dbReference>